<dbReference type="EMBL" id="RAHJ01000017">
    <property type="protein sequence ID" value="RJX68517.1"/>
    <property type="molecule type" value="Genomic_DNA"/>
</dbReference>
<accession>A0A419R356</accession>
<evidence type="ECO:0000313" key="3">
    <source>
        <dbReference type="Proteomes" id="UP000284322"/>
    </source>
</evidence>
<evidence type="ECO:0000259" key="1">
    <source>
        <dbReference type="Pfam" id="PF13271"/>
    </source>
</evidence>
<gene>
    <name evidence="2" type="ORF">D6858_05710</name>
</gene>
<protein>
    <submittedName>
        <fullName evidence="2">DUF4062 domain-containing protein</fullName>
    </submittedName>
</protein>
<proteinExistence type="predicted"/>
<dbReference type="Proteomes" id="UP000284322">
    <property type="component" value="Unassembled WGS sequence"/>
</dbReference>
<dbReference type="Pfam" id="PF13271">
    <property type="entry name" value="DUF4062"/>
    <property type="match status" value="1"/>
</dbReference>
<reference evidence="2 3" key="1">
    <citation type="submission" date="2018-09" db="EMBL/GenBank/DDBJ databases">
        <title>Altererythrobacter sp.Ery1 and Ery12, the genome sequencing of novel strains in genus Alterythrobacter.</title>
        <authorList>
            <person name="Cheng H."/>
            <person name="Wu Y.-H."/>
            <person name="Fang C."/>
            <person name="Xu X.-W."/>
        </authorList>
    </citation>
    <scope>NUCLEOTIDE SEQUENCE [LARGE SCALE GENOMIC DNA]</scope>
    <source>
        <strain evidence="2 3">Ery12</strain>
    </source>
</reference>
<keyword evidence="3" id="KW-1185">Reference proteome</keyword>
<dbReference type="AlphaFoldDB" id="A0A419R356"/>
<dbReference type="OrthoDB" id="9766564at2"/>
<organism evidence="2 3">
    <name type="scientific">Tsuneonella suprasediminis</name>
    <dbReference type="NCBI Taxonomy" id="2306996"/>
    <lineage>
        <taxon>Bacteria</taxon>
        <taxon>Pseudomonadati</taxon>
        <taxon>Pseudomonadota</taxon>
        <taxon>Alphaproteobacteria</taxon>
        <taxon>Sphingomonadales</taxon>
        <taxon>Erythrobacteraceae</taxon>
        <taxon>Tsuneonella</taxon>
    </lineage>
</organism>
<dbReference type="RefSeq" id="WP_120108142.1">
    <property type="nucleotide sequence ID" value="NZ_RAHJ01000017.1"/>
</dbReference>
<sequence length="369" mass="40818">MKIFVSSVMNGFEEYREAAFAAIRSLDHEIIRAEDFPASNIPSRVACLQGVREADLVVLILGERYGWSETQSGISPTHEEFREAAGEGKVIPFVQAGVTREEAQQRFVDEVEDYDTGMHRGQTFRSSEELRTEVTRAIARHQLSAATTPVDVGALVEKARDVIPVEECGMVRMTGPLLHLAVVGGPVQTILRPSEIENQSLVDSIVADLSSAHGYFSYRLRTAPRLDQGALVIEQENGAALRMDEAGAMLLSVPIEEATGHLKPLIEEHVGQAIERGLTFADRLLEKFDRTQRLTRIVIAVDIGTSGVFGWRTANQQAASPDSMQIAMDRSASGSVLLNPPDRTRMALRAERARIREDLLALLRRKYRS</sequence>
<name>A0A419R356_9SPHN</name>
<feature type="domain" description="DUF4062" evidence="1">
    <location>
        <begin position="2"/>
        <end position="84"/>
    </location>
</feature>
<evidence type="ECO:0000313" key="2">
    <source>
        <dbReference type="EMBL" id="RJX68517.1"/>
    </source>
</evidence>
<comment type="caution">
    <text evidence="2">The sequence shown here is derived from an EMBL/GenBank/DDBJ whole genome shotgun (WGS) entry which is preliminary data.</text>
</comment>
<dbReference type="InterPro" id="IPR025139">
    <property type="entry name" value="DUF4062"/>
</dbReference>